<dbReference type="EMBL" id="SNVV01000017">
    <property type="protein sequence ID" value="TDN47932.1"/>
    <property type="molecule type" value="Genomic_DNA"/>
</dbReference>
<protein>
    <submittedName>
        <fullName evidence="3">Uncharacterized protein YfaQ (DUF2300 family)</fullName>
    </submittedName>
</protein>
<evidence type="ECO:0000313" key="4">
    <source>
        <dbReference type="Proteomes" id="UP000295129"/>
    </source>
</evidence>
<keyword evidence="4" id="KW-1185">Reference proteome</keyword>
<proteinExistence type="predicted"/>
<dbReference type="RefSeq" id="WP_133593897.1">
    <property type="nucleotide sequence ID" value="NZ_SNVV01000017.1"/>
</dbReference>
<accession>A0A4V3BLU1</accession>
<name>A0A4V3BLU1_9RHOO</name>
<dbReference type="AlphaFoldDB" id="A0A4V3BLU1"/>
<evidence type="ECO:0000256" key="1">
    <source>
        <dbReference type="SAM" id="SignalP"/>
    </source>
</evidence>
<dbReference type="OrthoDB" id="7017274at2"/>
<feature type="signal peptide" evidence="1">
    <location>
        <begin position="1"/>
        <end position="23"/>
    </location>
</feature>
<sequence>MIPLRLARFFSALALMAAAAASAAAPALELAYRDPLSGELVTRAYAADGQPLQEQVVAARVPLGSLWKLFVFAWLAESGGAAPDYVCRAGAGTDAASRRLREEESYCCERGGAIGRDAALVSSCGLFFEPARLGLQAASWRDFWTSRAPGAPWLAELAAMRPETLVSPAELILALEAVPARAREQAAQMLLARAFGPGGEAGAVRELGGRLRIKTFSWFRPGTRERYGGGAGWLVDGTPLWFAGSGTGQQVLARHGATLAAVLPQGEAALAPGCVEVAFFSRYPLARVELPGGKAARPGPLRGRHVAVFDNGVALPFLASGQMRLAQQDGRPAVSGRFGVDEYVARVLDREADASETEAARALAVVIRSYLFNEARREGNCLAIADSSRSQRVSANPPSAAALAVAAFTTDLVLRGAPVGYHLDTPGPDRLVWREAQVAARAGTPWDAILRRAFPAADLAASRDPAGLPCERLEQAERWLQAQAPRWHRQLSALPGFQPPASPPLVCRLAWGTPFSELDRGRIHVRELQTMEDRITLAHEYLHLGLRHHPASQDEELVERWARQLAGGG</sequence>
<organism evidence="3 4">
    <name type="scientific">Azoarcus indigens</name>
    <dbReference type="NCBI Taxonomy" id="29545"/>
    <lineage>
        <taxon>Bacteria</taxon>
        <taxon>Pseudomonadati</taxon>
        <taxon>Pseudomonadota</taxon>
        <taxon>Betaproteobacteria</taxon>
        <taxon>Rhodocyclales</taxon>
        <taxon>Zoogloeaceae</taxon>
        <taxon>Azoarcus</taxon>
    </lineage>
</organism>
<dbReference type="InterPro" id="IPR018748">
    <property type="entry name" value="DUF2300_secreted"/>
</dbReference>
<comment type="caution">
    <text evidence="3">The sequence shown here is derived from an EMBL/GenBank/DDBJ whole genome shotgun (WGS) entry which is preliminary data.</text>
</comment>
<dbReference type="Pfam" id="PF10062">
    <property type="entry name" value="DUF2300"/>
    <property type="match status" value="2"/>
</dbReference>
<gene>
    <name evidence="3" type="ORF">C7389_11748</name>
</gene>
<evidence type="ECO:0000313" key="3">
    <source>
        <dbReference type="EMBL" id="TDN47932.1"/>
    </source>
</evidence>
<keyword evidence="1" id="KW-0732">Signal</keyword>
<feature type="domain" description="DUF2300" evidence="2">
    <location>
        <begin position="102"/>
        <end position="221"/>
    </location>
</feature>
<evidence type="ECO:0000259" key="2">
    <source>
        <dbReference type="Pfam" id="PF10062"/>
    </source>
</evidence>
<feature type="domain" description="DUF2300" evidence="2">
    <location>
        <begin position="429"/>
        <end position="550"/>
    </location>
</feature>
<feature type="chain" id="PRO_5020584821" evidence="1">
    <location>
        <begin position="24"/>
        <end position="569"/>
    </location>
</feature>
<dbReference type="Proteomes" id="UP000295129">
    <property type="component" value="Unassembled WGS sequence"/>
</dbReference>
<reference evidence="3 4" key="1">
    <citation type="submission" date="2019-03" db="EMBL/GenBank/DDBJ databases">
        <title>Genomic Encyclopedia of Type Strains, Phase IV (KMG-IV): sequencing the most valuable type-strain genomes for metagenomic binning, comparative biology and taxonomic classification.</title>
        <authorList>
            <person name="Goeker M."/>
        </authorList>
    </citation>
    <scope>NUCLEOTIDE SEQUENCE [LARGE SCALE GENOMIC DNA]</scope>
    <source>
        <strain evidence="3 4">DSM 12121</strain>
    </source>
</reference>